<evidence type="ECO:0000313" key="2">
    <source>
        <dbReference type="EMBL" id="MEB3020894.1"/>
    </source>
</evidence>
<dbReference type="RefSeq" id="WP_225407154.1">
    <property type="nucleotide sequence ID" value="NZ_JAYJJR010000003.1"/>
</dbReference>
<gene>
    <name evidence="2" type="ORF">K6T79_07530</name>
</gene>
<reference evidence="2 3" key="1">
    <citation type="submission" date="2023-12" db="EMBL/GenBank/DDBJ databases">
        <title>Description of new species of Mycobacterium terrae complex isolated from sewage at the Sao Paulo Zoological Park Foundation in Brazil.</title>
        <authorList>
            <person name="Romagnoli C.L."/>
            <person name="Conceicao E.C."/>
            <person name="Machado E."/>
            <person name="Barreto L.B.P.F."/>
            <person name="Sharma A."/>
            <person name="Silva N.M."/>
            <person name="Marques L.E."/>
            <person name="Juliana M.A."/>
            <person name="Lourenco M.C.S."/>
            <person name="Digiampietri L.A."/>
            <person name="Suffys P.N."/>
            <person name="Viana-Niero C."/>
        </authorList>
    </citation>
    <scope>NUCLEOTIDE SEQUENCE [LARGE SCALE GENOMIC DNA]</scope>
    <source>
        <strain evidence="2 3">MYC098</strain>
    </source>
</reference>
<evidence type="ECO:0000313" key="3">
    <source>
        <dbReference type="Proteomes" id="UP001299596"/>
    </source>
</evidence>
<comment type="caution">
    <text evidence="2">The sequence shown here is derived from an EMBL/GenBank/DDBJ whole genome shotgun (WGS) entry which is preliminary data.</text>
</comment>
<accession>A0ABU5XFY2</accession>
<name>A0ABU5XFY2_9MYCO</name>
<dbReference type="EMBL" id="JAYJJR010000003">
    <property type="protein sequence ID" value="MEB3020894.1"/>
    <property type="molecule type" value="Genomic_DNA"/>
</dbReference>
<proteinExistence type="predicted"/>
<feature type="region of interest" description="Disordered" evidence="1">
    <location>
        <begin position="101"/>
        <end position="121"/>
    </location>
</feature>
<evidence type="ECO:0000256" key="1">
    <source>
        <dbReference type="SAM" id="MobiDB-lite"/>
    </source>
</evidence>
<protein>
    <submittedName>
        <fullName evidence="2">Uncharacterized protein</fullName>
    </submittedName>
</protein>
<dbReference type="Proteomes" id="UP001299596">
    <property type="component" value="Unassembled WGS sequence"/>
</dbReference>
<organism evidence="2 3">
    <name type="scientific">[Mycobacterium] crassicus</name>
    <dbReference type="NCBI Taxonomy" id="2872309"/>
    <lineage>
        <taxon>Bacteria</taxon>
        <taxon>Bacillati</taxon>
        <taxon>Actinomycetota</taxon>
        <taxon>Actinomycetes</taxon>
        <taxon>Mycobacteriales</taxon>
        <taxon>Mycobacteriaceae</taxon>
        <taxon>Mycolicibacter</taxon>
    </lineage>
</organism>
<feature type="compositionally biased region" description="Basic and acidic residues" evidence="1">
    <location>
        <begin position="101"/>
        <end position="112"/>
    </location>
</feature>
<sequence>MTTTTAERERLRSAAFVAAFTDEWTPTPEQRAELAPLILAAIAEVSAAVDGDVVPWARVRRRLPAHLRPYDADVLTQMWLDGRVWLCSVKGQWQVAKGDAADRARVDRDRHHGSATAPLAI</sequence>
<keyword evidence="3" id="KW-1185">Reference proteome</keyword>